<dbReference type="EMBL" id="CAIIXF020000011">
    <property type="protein sequence ID" value="CAH1798856.1"/>
    <property type="molecule type" value="Genomic_DNA"/>
</dbReference>
<evidence type="ECO:0000256" key="2">
    <source>
        <dbReference type="ARBA" id="ARBA00022927"/>
    </source>
</evidence>
<sequence length="351" mass="39759">KYLKSTRNQKWIVFAQVSEYRLNSKFEALTNTVDHQTLVMATLTVEECELLADSKYRAYVSQTEKALKSFEYTSEWADLISALQKLNKVLLAHMKYPVLPKRVTIGKRLAQCLHPALPSGVHLKALETYDIIFKCIGTSRLAQDMFTYSAGLFPLLGFSAMNVRPMLLSIYENHFVALGKYIKPGLTGLLLGLLPGLEEGSEHYDRTNALLEEFCEAADPIFFYGCLWECVLTCPSIRLPAATYALSHFNRRHTMEDQLYFIGTNIDLMVQAMCAGVQDSSVLVQRSMLDFLLLCFPMYNNQLTRPDMLKITKATINVVLRRDMSLNRRLYAWVLGTDANGVPLSNVPVPM</sequence>
<evidence type="ECO:0000259" key="4">
    <source>
        <dbReference type="Pfam" id="PF04118"/>
    </source>
</evidence>
<feature type="non-terminal residue" evidence="5">
    <location>
        <position position="1"/>
    </location>
</feature>
<feature type="domain" description="DOP1 N-terminal" evidence="4">
    <location>
        <begin position="53"/>
        <end position="338"/>
    </location>
</feature>
<dbReference type="GO" id="GO:0005768">
    <property type="term" value="C:endosome"/>
    <property type="evidence" value="ECO:0007669"/>
    <property type="project" value="TreeGrafter"/>
</dbReference>
<dbReference type="InterPro" id="IPR040314">
    <property type="entry name" value="DOP1"/>
</dbReference>
<keyword evidence="6" id="KW-1185">Reference proteome</keyword>
<accession>A0A8J1TCV3</accession>
<reference evidence="5" key="1">
    <citation type="submission" date="2022-03" db="EMBL/GenBank/DDBJ databases">
        <authorList>
            <person name="Martin C."/>
        </authorList>
    </citation>
    <scope>NUCLEOTIDE SEQUENCE</scope>
</reference>
<dbReference type="GO" id="GO:0005829">
    <property type="term" value="C:cytosol"/>
    <property type="evidence" value="ECO:0007669"/>
    <property type="project" value="GOC"/>
</dbReference>
<evidence type="ECO:0000256" key="1">
    <source>
        <dbReference type="ARBA" id="ARBA00022448"/>
    </source>
</evidence>
<dbReference type="GO" id="GO:0006895">
    <property type="term" value="P:Golgi to endosome transport"/>
    <property type="evidence" value="ECO:0007669"/>
    <property type="project" value="InterPro"/>
</dbReference>
<evidence type="ECO:0000313" key="6">
    <source>
        <dbReference type="Proteomes" id="UP000749559"/>
    </source>
</evidence>
<dbReference type="GO" id="GO:0005802">
    <property type="term" value="C:trans-Golgi network"/>
    <property type="evidence" value="ECO:0007669"/>
    <property type="project" value="TreeGrafter"/>
</dbReference>
<keyword evidence="1" id="KW-0813">Transport</keyword>
<protein>
    <recommendedName>
        <fullName evidence="4">DOP1 N-terminal domain-containing protein</fullName>
    </recommendedName>
</protein>
<dbReference type="InterPro" id="IPR007249">
    <property type="entry name" value="DOP1_N"/>
</dbReference>
<feature type="non-terminal residue" evidence="5">
    <location>
        <position position="351"/>
    </location>
</feature>
<organism evidence="5 6">
    <name type="scientific">Owenia fusiformis</name>
    <name type="common">Polychaete worm</name>
    <dbReference type="NCBI Taxonomy" id="6347"/>
    <lineage>
        <taxon>Eukaryota</taxon>
        <taxon>Metazoa</taxon>
        <taxon>Spiralia</taxon>
        <taxon>Lophotrochozoa</taxon>
        <taxon>Annelida</taxon>
        <taxon>Polychaeta</taxon>
        <taxon>Sedentaria</taxon>
        <taxon>Canalipalpata</taxon>
        <taxon>Sabellida</taxon>
        <taxon>Oweniida</taxon>
        <taxon>Oweniidae</taxon>
        <taxon>Owenia</taxon>
    </lineage>
</organism>
<comment type="caution">
    <text evidence="5">The sequence shown here is derived from an EMBL/GenBank/DDBJ whole genome shotgun (WGS) entry which is preliminary data.</text>
</comment>
<dbReference type="PANTHER" id="PTHR14042:SF24">
    <property type="entry name" value="PROTEIN DOPEY-1 HOMOLOG"/>
    <property type="match status" value="1"/>
</dbReference>
<dbReference type="AlphaFoldDB" id="A0A8J1TCV3"/>
<gene>
    <name evidence="5" type="ORF">OFUS_LOCUS22938</name>
</gene>
<dbReference type="GO" id="GO:0015031">
    <property type="term" value="P:protein transport"/>
    <property type="evidence" value="ECO:0007669"/>
    <property type="project" value="UniProtKB-KW"/>
</dbReference>
<dbReference type="Proteomes" id="UP000749559">
    <property type="component" value="Unassembled WGS sequence"/>
</dbReference>
<evidence type="ECO:0000256" key="3">
    <source>
        <dbReference type="ARBA" id="ARBA00046326"/>
    </source>
</evidence>
<comment type="similarity">
    <text evidence="3">Belongs to the DOP1 family.</text>
</comment>
<dbReference type="Pfam" id="PF04118">
    <property type="entry name" value="Dopey_N"/>
    <property type="match status" value="1"/>
</dbReference>
<evidence type="ECO:0000313" key="5">
    <source>
        <dbReference type="EMBL" id="CAH1798856.1"/>
    </source>
</evidence>
<dbReference type="OrthoDB" id="297643at2759"/>
<dbReference type="PANTHER" id="PTHR14042">
    <property type="entry name" value="DOPEY-RELATED"/>
    <property type="match status" value="1"/>
</dbReference>
<proteinExistence type="inferred from homology"/>
<keyword evidence="2" id="KW-0653">Protein transport</keyword>
<name>A0A8J1TCV3_OWEFU</name>